<dbReference type="RefSeq" id="WP_285153074.1">
    <property type="nucleotide sequence ID" value="NZ_JASSPP010000007.1"/>
</dbReference>
<dbReference type="InterPro" id="IPR001387">
    <property type="entry name" value="Cro/C1-type_HTH"/>
</dbReference>
<dbReference type="Pfam" id="PF01381">
    <property type="entry name" value="HTH_3"/>
    <property type="match status" value="1"/>
</dbReference>
<reference evidence="2 3" key="1">
    <citation type="submission" date="2023-06" db="EMBL/GenBank/DDBJ databases">
        <title>Antibody response to the Sneathia vaginalis cytopathogenic toxin A during pregnancy.</title>
        <authorList>
            <person name="Mccoy Z.T."/>
            <person name="Serrano M.G."/>
            <person name="Spaine K."/>
            <person name="Edwards D.J."/>
            <person name="Buck G.A."/>
            <person name="Jefferson K."/>
        </authorList>
    </citation>
    <scope>NUCLEOTIDE SEQUENCE [LARGE SCALE GENOMIC DNA]</scope>
    <source>
        <strain evidence="2 3">CCUG 42621</strain>
    </source>
</reference>
<accession>A0ABT7HL12</accession>
<evidence type="ECO:0000313" key="3">
    <source>
        <dbReference type="Proteomes" id="UP001225134"/>
    </source>
</evidence>
<proteinExistence type="predicted"/>
<keyword evidence="3" id="KW-1185">Reference proteome</keyword>
<dbReference type="SUPFAM" id="SSF47413">
    <property type="entry name" value="lambda repressor-like DNA-binding domains"/>
    <property type="match status" value="1"/>
</dbReference>
<sequence length="214" mass="25214">MKEKRNPTNLEREIASRLKELRLKKNMTAKKVAELVGVSAMTMSRYENAEIVNIPIDNIYKLSEIYNTTITYILSGIKELNIDNDPLLMLNSNIPFQFMYFSPGVKIEKIEQIKKEASKYTKYNLYNNEHDIIKTRLEHLTVQSSTSEIWYLINYFQIDVNLTEILFMLPKFSEVNEILENQKSIVDVLTQLNDTDLTKNLLDYIEYRLKNKKE</sequence>
<dbReference type="CDD" id="cd00093">
    <property type="entry name" value="HTH_XRE"/>
    <property type="match status" value="1"/>
</dbReference>
<evidence type="ECO:0000259" key="1">
    <source>
        <dbReference type="PROSITE" id="PS50943"/>
    </source>
</evidence>
<feature type="domain" description="HTH cro/C1-type" evidence="1">
    <location>
        <begin position="18"/>
        <end position="73"/>
    </location>
</feature>
<dbReference type="Gene3D" id="1.10.260.40">
    <property type="entry name" value="lambda repressor-like DNA-binding domains"/>
    <property type="match status" value="1"/>
</dbReference>
<name>A0ABT7HL12_9FUSO</name>
<dbReference type="EMBL" id="JASSPP010000007">
    <property type="protein sequence ID" value="MDK9580824.1"/>
    <property type="molecule type" value="Genomic_DNA"/>
</dbReference>
<comment type="caution">
    <text evidence="2">The sequence shown here is derived from an EMBL/GenBank/DDBJ whole genome shotgun (WGS) entry which is preliminary data.</text>
</comment>
<dbReference type="InterPro" id="IPR010982">
    <property type="entry name" value="Lambda_DNA-bd_dom_sf"/>
</dbReference>
<gene>
    <name evidence="2" type="ORF">QQA45_04750</name>
</gene>
<evidence type="ECO:0000313" key="2">
    <source>
        <dbReference type="EMBL" id="MDK9580824.1"/>
    </source>
</evidence>
<dbReference type="Proteomes" id="UP001225134">
    <property type="component" value="Unassembled WGS sequence"/>
</dbReference>
<dbReference type="PROSITE" id="PS50943">
    <property type="entry name" value="HTH_CROC1"/>
    <property type="match status" value="1"/>
</dbReference>
<protein>
    <submittedName>
        <fullName evidence="2">Helix-turn-helix transcriptional regulator</fullName>
    </submittedName>
</protein>
<dbReference type="SMART" id="SM00530">
    <property type="entry name" value="HTH_XRE"/>
    <property type="match status" value="1"/>
</dbReference>
<organism evidence="2 3">
    <name type="scientific">Sneathia sanguinegens</name>
    <dbReference type="NCBI Taxonomy" id="40543"/>
    <lineage>
        <taxon>Bacteria</taxon>
        <taxon>Fusobacteriati</taxon>
        <taxon>Fusobacteriota</taxon>
        <taxon>Fusobacteriia</taxon>
        <taxon>Fusobacteriales</taxon>
        <taxon>Leptotrichiaceae</taxon>
        <taxon>Sneathia</taxon>
    </lineage>
</organism>